<name>A0A426TF38_STRSU</name>
<dbReference type="AlphaFoldDB" id="A0A426TF38"/>
<keyword evidence="1" id="KW-0812">Transmembrane</keyword>
<keyword evidence="1" id="KW-0472">Membrane</keyword>
<gene>
    <name evidence="2" type="ORF">EI998_05110</name>
</gene>
<proteinExistence type="predicted"/>
<evidence type="ECO:0000313" key="2">
    <source>
        <dbReference type="EMBL" id="RRR53243.1"/>
    </source>
</evidence>
<keyword evidence="1" id="KW-1133">Transmembrane helix</keyword>
<organism evidence="2 3">
    <name type="scientific">Streptococcus suis</name>
    <dbReference type="NCBI Taxonomy" id="1307"/>
    <lineage>
        <taxon>Bacteria</taxon>
        <taxon>Bacillati</taxon>
        <taxon>Bacillota</taxon>
        <taxon>Bacilli</taxon>
        <taxon>Lactobacillales</taxon>
        <taxon>Streptococcaceae</taxon>
        <taxon>Streptococcus</taxon>
    </lineage>
</organism>
<evidence type="ECO:0000313" key="3">
    <source>
        <dbReference type="Proteomes" id="UP000274117"/>
    </source>
</evidence>
<feature type="transmembrane region" description="Helical" evidence="1">
    <location>
        <begin position="7"/>
        <end position="27"/>
    </location>
</feature>
<protein>
    <submittedName>
        <fullName evidence="2">Uncharacterized protein</fullName>
    </submittedName>
</protein>
<feature type="transmembrane region" description="Helical" evidence="1">
    <location>
        <begin position="47"/>
        <end position="66"/>
    </location>
</feature>
<comment type="caution">
    <text evidence="2">The sequence shown here is derived from an EMBL/GenBank/DDBJ whole genome shotgun (WGS) entry which is preliminary data.</text>
</comment>
<dbReference type="Proteomes" id="UP000274117">
    <property type="component" value="Unassembled WGS sequence"/>
</dbReference>
<reference evidence="2 3" key="2">
    <citation type="submission" date="2018-12" db="EMBL/GenBank/DDBJ databases">
        <title>Whole-genome sequences of fifteen clinical Streptococcus suis strains isolated from pigs between 2006 and 2018.</title>
        <authorList>
            <person name="Stevens M.J.A."/>
            <person name="Cernela N."/>
            <person name="Spoerry Serrano N."/>
            <person name="Schmitt S."/>
            <person name="Schrenzel J."/>
            <person name="Stephan R."/>
        </authorList>
    </citation>
    <scope>NUCLEOTIDE SEQUENCE [LARGE SCALE GENOMIC DNA]</scope>
    <source>
        <strain evidence="2 3">PP422</strain>
    </source>
</reference>
<accession>A0A426TF38</accession>
<dbReference type="EMBL" id="RSDO01000007">
    <property type="protein sequence ID" value="RRR53243.1"/>
    <property type="molecule type" value="Genomic_DNA"/>
</dbReference>
<reference evidence="2 3" key="1">
    <citation type="submission" date="2018-11" db="EMBL/GenBank/DDBJ databases">
        <authorList>
            <person name="Stevens M.J."/>
            <person name="Cernela N."/>
            <person name="Spoerry Serrano N."/>
            <person name="Schmitt S."/>
            <person name="Schrenzel J."/>
            <person name="Stephan R."/>
        </authorList>
    </citation>
    <scope>NUCLEOTIDE SEQUENCE [LARGE SCALE GENOMIC DNA]</scope>
    <source>
        <strain evidence="2 3">PP422</strain>
    </source>
</reference>
<sequence length="72" mass="8330">MKNKRTLVCSNLSTILFLLLIAIWNIADYGLDHFLVQASKPTSWLHVAIMGLVYFLATHHITPYLIKRYNLN</sequence>
<evidence type="ECO:0000256" key="1">
    <source>
        <dbReference type="SAM" id="Phobius"/>
    </source>
</evidence>